<protein>
    <recommendedName>
        <fullName evidence="9">Escargot/snail protein homolog</fullName>
    </recommendedName>
</protein>
<dbReference type="FunFam" id="3.30.160.60:FF:000043">
    <property type="entry name" value="Scratch family zinc finger 2"/>
    <property type="match status" value="1"/>
</dbReference>
<dbReference type="FunFam" id="3.30.160.60:FF:000202">
    <property type="entry name" value="Zinc finger protein 574"/>
    <property type="match status" value="1"/>
</dbReference>
<evidence type="ECO:0000313" key="12">
    <source>
        <dbReference type="Proteomes" id="UP000092462"/>
    </source>
</evidence>
<sequence>MVHEIEPRTVPDELYNLTQLAEVSLAAGKLSTKNFQENYDIEDTKPEPSTYKTQSLSMFRHNSTESFSQTDSDDSYELNQWTSRLLLDTRQIPFVQHSTAAKAQTLESTLSSDNDSNYKYSHKIFDKRKSRNLPDHVAMDVEANSQSSDSSVDGNFINVIKTESTGNQAEDIHVCPECGKKYSTSSNLARHRQTHRSLEDKKARRCPHCDKVYVSMPAFSMHVRTHNQGCECPHCGKCFSRPWLLQGHIRTHTGN</sequence>
<dbReference type="Proteomes" id="UP000092462">
    <property type="component" value="Unassembled WGS sequence"/>
</dbReference>
<comment type="subcellular location">
    <subcellularLocation>
        <location evidence="1">Nucleus</location>
    </subcellularLocation>
</comment>
<dbReference type="InterPro" id="IPR050527">
    <property type="entry name" value="Snail/Krueppel_Znf"/>
</dbReference>
<dbReference type="PROSITE" id="PS00028">
    <property type="entry name" value="ZINC_FINGER_C2H2_1"/>
    <property type="match status" value="3"/>
</dbReference>
<dbReference type="GO" id="GO:0005634">
    <property type="term" value="C:nucleus"/>
    <property type="evidence" value="ECO:0007669"/>
    <property type="project" value="UniProtKB-SubCell"/>
</dbReference>
<dbReference type="SMART" id="SM00355">
    <property type="entry name" value="ZnF_C2H2"/>
    <property type="match status" value="3"/>
</dbReference>
<dbReference type="InterPro" id="IPR036236">
    <property type="entry name" value="Znf_C2H2_sf"/>
</dbReference>
<reference evidence="11" key="1">
    <citation type="submission" date="2022-08" db="UniProtKB">
        <authorList>
            <consortium name="EnsemblMetazoa"/>
        </authorList>
    </citation>
    <scope>IDENTIFICATION</scope>
    <source>
        <strain evidence="11">Israel</strain>
    </source>
</reference>
<evidence type="ECO:0000256" key="4">
    <source>
        <dbReference type="ARBA" id="ARBA00022771"/>
    </source>
</evidence>
<evidence type="ECO:0000256" key="8">
    <source>
        <dbReference type="ARBA" id="ARBA00037948"/>
    </source>
</evidence>
<evidence type="ECO:0000256" key="5">
    <source>
        <dbReference type="ARBA" id="ARBA00022833"/>
    </source>
</evidence>
<dbReference type="InterPro" id="IPR013087">
    <property type="entry name" value="Znf_C2H2_type"/>
</dbReference>
<evidence type="ECO:0000256" key="3">
    <source>
        <dbReference type="ARBA" id="ARBA00022737"/>
    </source>
</evidence>
<evidence type="ECO:0000259" key="10">
    <source>
        <dbReference type="PROSITE" id="PS50157"/>
    </source>
</evidence>
<feature type="domain" description="C2H2-type" evidence="10">
    <location>
        <begin position="173"/>
        <end position="200"/>
    </location>
</feature>
<comment type="similarity">
    <text evidence="8">Belongs to the snail C2H2-type zinc-finger protein family.</text>
</comment>
<dbReference type="SUPFAM" id="SSF57667">
    <property type="entry name" value="beta-beta-alpha zinc fingers"/>
    <property type="match status" value="2"/>
</dbReference>
<dbReference type="Gene3D" id="3.30.160.60">
    <property type="entry name" value="Classic Zinc Finger"/>
    <property type="match status" value="2"/>
</dbReference>
<dbReference type="AlphaFoldDB" id="A0A1B0D808"/>
<evidence type="ECO:0000256" key="7">
    <source>
        <dbReference type="ARBA" id="ARBA00023242"/>
    </source>
</evidence>
<dbReference type="Pfam" id="PF00096">
    <property type="entry name" value="zf-C2H2"/>
    <property type="match status" value="3"/>
</dbReference>
<accession>A0A1B0D808</accession>
<dbReference type="EMBL" id="AJVK01027190">
    <property type="status" value="NOT_ANNOTATED_CDS"/>
    <property type="molecule type" value="Genomic_DNA"/>
</dbReference>
<dbReference type="VEuPathDB" id="VectorBase:PPAPM1_003691"/>
<organism evidence="11 12">
    <name type="scientific">Phlebotomus papatasi</name>
    <name type="common">Sandfly</name>
    <dbReference type="NCBI Taxonomy" id="29031"/>
    <lineage>
        <taxon>Eukaryota</taxon>
        <taxon>Metazoa</taxon>
        <taxon>Ecdysozoa</taxon>
        <taxon>Arthropoda</taxon>
        <taxon>Hexapoda</taxon>
        <taxon>Insecta</taxon>
        <taxon>Pterygota</taxon>
        <taxon>Neoptera</taxon>
        <taxon>Endopterygota</taxon>
        <taxon>Diptera</taxon>
        <taxon>Nematocera</taxon>
        <taxon>Psychodoidea</taxon>
        <taxon>Psychodidae</taxon>
        <taxon>Phlebotomus</taxon>
        <taxon>Phlebotomus</taxon>
    </lineage>
</organism>
<evidence type="ECO:0000256" key="1">
    <source>
        <dbReference type="ARBA" id="ARBA00004123"/>
    </source>
</evidence>
<name>A0A1B0D808_PHLPP</name>
<dbReference type="PANTHER" id="PTHR24388:SF100">
    <property type="entry name" value="ZINC FINGER PROTEIN 423"/>
    <property type="match status" value="1"/>
</dbReference>
<evidence type="ECO:0000256" key="2">
    <source>
        <dbReference type="ARBA" id="ARBA00022723"/>
    </source>
</evidence>
<evidence type="ECO:0000256" key="9">
    <source>
        <dbReference type="ARBA" id="ARBA00073761"/>
    </source>
</evidence>
<evidence type="ECO:0000313" key="11">
    <source>
        <dbReference type="EnsemblMetazoa" id="PPAI003681-PA"/>
    </source>
</evidence>
<proteinExistence type="inferred from homology"/>
<feature type="domain" description="C2H2-type" evidence="10">
    <location>
        <begin position="230"/>
        <end position="255"/>
    </location>
</feature>
<evidence type="ECO:0000256" key="6">
    <source>
        <dbReference type="ARBA" id="ARBA00023125"/>
    </source>
</evidence>
<keyword evidence="12" id="KW-1185">Reference proteome</keyword>
<keyword evidence="6" id="KW-0238">DNA-binding</keyword>
<dbReference type="EnsemblMetazoa" id="PPAI003681-RA">
    <property type="protein sequence ID" value="PPAI003681-PA"/>
    <property type="gene ID" value="PPAI003681"/>
</dbReference>
<keyword evidence="5" id="KW-0862">Zinc</keyword>
<dbReference type="GO" id="GO:0000978">
    <property type="term" value="F:RNA polymerase II cis-regulatory region sequence-specific DNA binding"/>
    <property type="evidence" value="ECO:0007669"/>
    <property type="project" value="TreeGrafter"/>
</dbReference>
<dbReference type="GO" id="GO:0008270">
    <property type="term" value="F:zinc ion binding"/>
    <property type="evidence" value="ECO:0007669"/>
    <property type="project" value="UniProtKB-KW"/>
</dbReference>
<dbReference type="PROSITE" id="PS50157">
    <property type="entry name" value="ZINC_FINGER_C2H2_2"/>
    <property type="match status" value="2"/>
</dbReference>
<dbReference type="VEuPathDB" id="VectorBase:PPAI003681"/>
<dbReference type="PANTHER" id="PTHR24388">
    <property type="entry name" value="ZINC FINGER PROTEIN"/>
    <property type="match status" value="1"/>
</dbReference>
<dbReference type="GO" id="GO:0000981">
    <property type="term" value="F:DNA-binding transcription factor activity, RNA polymerase II-specific"/>
    <property type="evidence" value="ECO:0007669"/>
    <property type="project" value="TreeGrafter"/>
</dbReference>
<keyword evidence="4" id="KW-0863">Zinc-finger</keyword>
<keyword evidence="3" id="KW-0677">Repeat</keyword>
<dbReference type="GO" id="GO:0032502">
    <property type="term" value="P:developmental process"/>
    <property type="evidence" value="ECO:0007669"/>
    <property type="project" value="UniProtKB-ARBA"/>
</dbReference>
<keyword evidence="7" id="KW-0539">Nucleus</keyword>
<keyword evidence="2" id="KW-0479">Metal-binding</keyword>
<dbReference type="EMBL" id="AJVK01027189">
    <property type="status" value="NOT_ANNOTATED_CDS"/>
    <property type="molecule type" value="Genomic_DNA"/>
</dbReference>